<dbReference type="EMBL" id="JWIR02000009">
    <property type="protein sequence ID" value="KKB42653.1"/>
    <property type="molecule type" value="Genomic_DNA"/>
</dbReference>
<protein>
    <recommendedName>
        <fullName evidence="1">DUF1540 domain-containing protein</fullName>
    </recommendedName>
</protein>
<sequence>MAEDVKCEVDSCTYWGSGNLCNASSIYVVNHTSENASTSEETDCKTFEPKH</sequence>
<name>A0A0F5IB30_BACTR</name>
<dbReference type="Proteomes" id="UP000031563">
    <property type="component" value="Unassembled WGS sequence"/>
</dbReference>
<accession>A0A0F5I0Y5</accession>
<feature type="domain" description="DUF1540" evidence="1">
    <location>
        <begin position="5"/>
        <end position="47"/>
    </location>
</feature>
<dbReference type="OrthoDB" id="1681234at2"/>
<evidence type="ECO:0000259" key="1">
    <source>
        <dbReference type="Pfam" id="PF07561"/>
    </source>
</evidence>
<gene>
    <name evidence="2" type="ORF">QY95_04070</name>
</gene>
<dbReference type="AlphaFoldDB" id="A0A0F5IB30"/>
<evidence type="ECO:0000313" key="3">
    <source>
        <dbReference type="Proteomes" id="UP000031563"/>
    </source>
</evidence>
<dbReference type="RefSeq" id="WP_082090050.1">
    <property type="nucleotide sequence ID" value="NZ_JWIQ02000026.1"/>
</dbReference>
<proteinExistence type="predicted"/>
<reference evidence="2" key="1">
    <citation type="submission" date="2015-02" db="EMBL/GenBank/DDBJ databases">
        <title>Genome Assembly of Bacillaceae bacterium MTCC 8252.</title>
        <authorList>
            <person name="Verma A."/>
            <person name="Khatri I."/>
            <person name="Mual P."/>
            <person name="Subramanian S."/>
            <person name="Krishnamurthi S."/>
        </authorList>
    </citation>
    <scope>NUCLEOTIDE SEQUENCE [LARGE SCALE GENOMIC DNA]</scope>
    <source>
        <strain evidence="2">MTCC 8252</strain>
    </source>
</reference>
<dbReference type="InterPro" id="IPR011437">
    <property type="entry name" value="DUF1540"/>
</dbReference>
<dbReference type="STRING" id="1221996.QY95_04070"/>
<comment type="caution">
    <text evidence="2">The sequence shown here is derived from an EMBL/GenBank/DDBJ whole genome shotgun (WGS) entry which is preliminary data.</text>
</comment>
<organism evidence="2 3">
    <name type="scientific">Bacillus thermotolerans</name>
    <name type="common">Quasibacillus thermotolerans</name>
    <dbReference type="NCBI Taxonomy" id="1221996"/>
    <lineage>
        <taxon>Bacteria</taxon>
        <taxon>Bacillati</taxon>
        <taxon>Bacillota</taxon>
        <taxon>Bacilli</taxon>
        <taxon>Bacillales</taxon>
        <taxon>Bacillaceae</taxon>
        <taxon>Bacillus</taxon>
    </lineage>
</organism>
<evidence type="ECO:0000313" key="2">
    <source>
        <dbReference type="EMBL" id="KKB42653.1"/>
    </source>
</evidence>
<dbReference type="Pfam" id="PF07561">
    <property type="entry name" value="DUF1540"/>
    <property type="match status" value="1"/>
</dbReference>
<keyword evidence="3" id="KW-1185">Reference proteome</keyword>
<accession>A0A0F5IB30</accession>